<feature type="region of interest" description="Disordered" evidence="1">
    <location>
        <begin position="36"/>
        <end position="60"/>
    </location>
</feature>
<sequence length="60" mass="6505">MRYAPGLDRCGTNDRFHCAQSQIPPEQIAPTCGFIQPEGTNNPDSGLKSVTRATAPKFRG</sequence>
<protein>
    <submittedName>
        <fullName evidence="2">Uncharacterized protein</fullName>
    </submittedName>
</protein>
<accession>E6M4Z8</accession>
<dbReference type="AlphaFoldDB" id="E6M4Z8"/>
<evidence type="ECO:0000313" key="3">
    <source>
        <dbReference type="Proteomes" id="UP000003343"/>
    </source>
</evidence>
<evidence type="ECO:0000313" key="2">
    <source>
        <dbReference type="EMBL" id="EFU81546.1"/>
    </source>
</evidence>
<reference evidence="2 3" key="1">
    <citation type="submission" date="2010-12" db="EMBL/GenBank/DDBJ databases">
        <authorList>
            <person name="Muzny D."/>
            <person name="Qin X."/>
            <person name="Deng J."/>
            <person name="Jiang H."/>
            <person name="Liu Y."/>
            <person name="Qu J."/>
            <person name="Song X.-Z."/>
            <person name="Zhang L."/>
            <person name="Thornton R."/>
            <person name="Coyle M."/>
            <person name="Francisco L."/>
            <person name="Jackson L."/>
            <person name="Javaid M."/>
            <person name="Korchina V."/>
            <person name="Kovar C."/>
            <person name="Mata R."/>
            <person name="Mathew T."/>
            <person name="Ngo R."/>
            <person name="Nguyen L."/>
            <person name="Nguyen N."/>
            <person name="Okwuonu G."/>
            <person name="Ongeri F."/>
            <person name="Pham C."/>
            <person name="Simmons D."/>
            <person name="Wilczek-Boney K."/>
            <person name="Hale W."/>
            <person name="Jakkamsetti A."/>
            <person name="Pham P."/>
            <person name="Ruth R."/>
            <person name="San Lucas F."/>
            <person name="Warren J."/>
            <person name="Zhang J."/>
            <person name="Zhao Z."/>
            <person name="Zhou C."/>
            <person name="Zhu D."/>
            <person name="Lee S."/>
            <person name="Bess C."/>
            <person name="Blankenburg K."/>
            <person name="Forbes L."/>
            <person name="Fu Q."/>
            <person name="Gubbala S."/>
            <person name="Hirani K."/>
            <person name="Jayaseelan J.C."/>
            <person name="Lara F."/>
            <person name="Munidasa M."/>
            <person name="Palculict T."/>
            <person name="Patil S."/>
            <person name="Pu L.-L."/>
            <person name="Saada N."/>
            <person name="Tang L."/>
            <person name="Weissenberger G."/>
            <person name="Zhu Y."/>
            <person name="Hemphill L."/>
            <person name="Shang Y."/>
            <person name="Youmans B."/>
            <person name="Ayvaz T."/>
            <person name="Ross M."/>
            <person name="Santibanez J."/>
            <person name="Aqrawi P."/>
            <person name="Gross S."/>
            <person name="Joshi V."/>
            <person name="Fowler G."/>
            <person name="Nazareth L."/>
            <person name="Reid J."/>
            <person name="Worley K."/>
            <person name="Petrosino J."/>
            <person name="Highlander S."/>
            <person name="Gibbs R."/>
        </authorList>
    </citation>
    <scope>NUCLEOTIDE SEQUENCE [LARGE SCALE GENOMIC DNA]</scope>
    <source>
        <strain evidence="2 3">ATCC 35242</strain>
    </source>
</reference>
<dbReference type="Proteomes" id="UP000003343">
    <property type="component" value="Unassembled WGS sequence"/>
</dbReference>
<gene>
    <name evidence="2" type="ORF">HMPREF0576_1388</name>
</gene>
<dbReference type="HOGENOM" id="CLU_2936534_0_0_11"/>
<dbReference type="EMBL" id="AEPZ01000010">
    <property type="protein sequence ID" value="EFU81546.1"/>
    <property type="molecule type" value="Genomic_DNA"/>
</dbReference>
<name>E6M4Z8_9ACTO</name>
<keyword evidence="3" id="KW-1185">Reference proteome</keyword>
<comment type="caution">
    <text evidence="2">The sequence shown here is derived from an EMBL/GenBank/DDBJ whole genome shotgun (WGS) entry which is preliminary data.</text>
</comment>
<proteinExistence type="predicted"/>
<evidence type="ECO:0000256" key="1">
    <source>
        <dbReference type="SAM" id="MobiDB-lite"/>
    </source>
</evidence>
<organism evidence="2 3">
    <name type="scientific">Mobiluncus holmesii ATCC 35242</name>
    <dbReference type="NCBI Taxonomy" id="887899"/>
    <lineage>
        <taxon>Bacteria</taxon>
        <taxon>Bacillati</taxon>
        <taxon>Actinomycetota</taxon>
        <taxon>Actinomycetes</taxon>
        <taxon>Actinomycetales</taxon>
        <taxon>Actinomycetaceae</taxon>
        <taxon>Mobiluncus</taxon>
    </lineage>
</organism>